<keyword evidence="1" id="KW-0472">Membrane</keyword>
<dbReference type="Pfam" id="PF10726">
    <property type="entry name" value="DUF2518"/>
    <property type="match status" value="1"/>
</dbReference>
<dbReference type="AlphaFoldDB" id="A0A1U7HRI2"/>
<dbReference type="EMBL" id="MRCB01000002">
    <property type="protein sequence ID" value="OKH26203.1"/>
    <property type="molecule type" value="Genomic_DNA"/>
</dbReference>
<comment type="caution">
    <text evidence="2">The sequence shown here is derived from an EMBL/GenBank/DDBJ whole genome shotgun (WGS) entry which is preliminary data.</text>
</comment>
<feature type="transmembrane region" description="Helical" evidence="1">
    <location>
        <begin position="12"/>
        <end position="33"/>
    </location>
</feature>
<dbReference type="STRING" id="1921803.NIES593_03790"/>
<protein>
    <submittedName>
        <fullName evidence="2">Uncharacterized protein</fullName>
    </submittedName>
</protein>
<dbReference type="InterPro" id="IPR019664">
    <property type="entry name" value="Uncharacterised_Ycf51"/>
</dbReference>
<evidence type="ECO:0000256" key="1">
    <source>
        <dbReference type="SAM" id="Phobius"/>
    </source>
</evidence>
<keyword evidence="3" id="KW-1185">Reference proteome</keyword>
<name>A0A1U7HRI2_9CYAN</name>
<organism evidence="2 3">
    <name type="scientific">Hydrococcus rivularis NIES-593</name>
    <dbReference type="NCBI Taxonomy" id="1921803"/>
    <lineage>
        <taxon>Bacteria</taxon>
        <taxon>Bacillati</taxon>
        <taxon>Cyanobacteriota</taxon>
        <taxon>Cyanophyceae</taxon>
        <taxon>Pleurocapsales</taxon>
        <taxon>Hydrococcaceae</taxon>
        <taxon>Hydrococcus</taxon>
    </lineage>
</organism>
<dbReference type="RefSeq" id="WP_073598309.1">
    <property type="nucleotide sequence ID" value="NZ_MRCB01000002.1"/>
</dbReference>
<proteinExistence type="predicted"/>
<dbReference type="OrthoDB" id="422772at2"/>
<feature type="transmembrane region" description="Helical" evidence="1">
    <location>
        <begin position="40"/>
        <end position="62"/>
    </location>
</feature>
<gene>
    <name evidence="2" type="ORF">NIES593_03790</name>
</gene>
<accession>A0A1U7HRI2</accession>
<reference evidence="2 3" key="1">
    <citation type="submission" date="2016-11" db="EMBL/GenBank/DDBJ databases">
        <title>Draft Genome Sequences of Nine Cyanobacterial Strains from Diverse Habitats.</title>
        <authorList>
            <person name="Zhu T."/>
            <person name="Hou S."/>
            <person name="Lu X."/>
            <person name="Hess W.R."/>
        </authorList>
    </citation>
    <scope>NUCLEOTIDE SEQUENCE [LARGE SCALE GENOMIC DNA]</scope>
    <source>
        <strain evidence="2 3">NIES-593</strain>
    </source>
</reference>
<evidence type="ECO:0000313" key="2">
    <source>
        <dbReference type="EMBL" id="OKH26203.1"/>
    </source>
</evidence>
<keyword evidence="1" id="KW-1133">Transmembrane helix</keyword>
<evidence type="ECO:0000313" key="3">
    <source>
        <dbReference type="Proteomes" id="UP000186868"/>
    </source>
</evidence>
<keyword evidence="1" id="KW-0812">Transmembrane</keyword>
<dbReference type="Proteomes" id="UP000186868">
    <property type="component" value="Unassembled WGS sequence"/>
</dbReference>
<sequence>MDTSSLDFSTYTQWSGILTLVCLVLTILGFIFGWGIRFRLVGVTSFMAVLTAGIFALGLGLFTRTVVPGAVRFALVYDNGATQAVIAVPPKITESELEATLRQAADDLFSYGRNSIGGENQLTIRARVLLHPESGVSVPVYVGQVKRSLAKRDDDQMQIEIFPESLAKLEMNAKG</sequence>